<protein>
    <submittedName>
        <fullName evidence="1">Uncharacterized protein</fullName>
    </submittedName>
</protein>
<name>A0A1H9XC99_9PSEU</name>
<proteinExistence type="predicted"/>
<dbReference type="RefSeq" id="WP_143091959.1">
    <property type="nucleotide sequence ID" value="NZ_FOFV01000032.1"/>
</dbReference>
<gene>
    <name evidence="1" type="ORF">SAMN04488000_1323</name>
</gene>
<dbReference type="EMBL" id="FOFV01000032">
    <property type="protein sequence ID" value="SES43744.1"/>
    <property type="molecule type" value="Genomic_DNA"/>
</dbReference>
<sequence length="76" mass="8084">MSRRPDRSRSRRIVLVVAVFLAVVVTGDRDDCAPPSTAEALASLSFATRLLGLLGRGLVLLSLPGKQIEPGCPSPR</sequence>
<organism evidence="1 2">
    <name type="scientific">Lentzea albida</name>
    <dbReference type="NCBI Taxonomy" id="65499"/>
    <lineage>
        <taxon>Bacteria</taxon>
        <taxon>Bacillati</taxon>
        <taxon>Actinomycetota</taxon>
        <taxon>Actinomycetes</taxon>
        <taxon>Pseudonocardiales</taxon>
        <taxon>Pseudonocardiaceae</taxon>
        <taxon>Lentzea</taxon>
    </lineage>
</organism>
<dbReference type="STRING" id="65499.SAMN04488000_1323"/>
<accession>A0A1H9XC99</accession>
<dbReference type="Proteomes" id="UP000199503">
    <property type="component" value="Unassembled WGS sequence"/>
</dbReference>
<reference evidence="2" key="1">
    <citation type="submission" date="2016-10" db="EMBL/GenBank/DDBJ databases">
        <authorList>
            <person name="Varghese N."/>
            <person name="Submissions S."/>
        </authorList>
    </citation>
    <scope>NUCLEOTIDE SEQUENCE [LARGE SCALE GENOMIC DNA]</scope>
    <source>
        <strain evidence="2">DSM 44437</strain>
    </source>
</reference>
<dbReference type="AlphaFoldDB" id="A0A1H9XC99"/>
<evidence type="ECO:0000313" key="2">
    <source>
        <dbReference type="Proteomes" id="UP000199503"/>
    </source>
</evidence>
<evidence type="ECO:0000313" key="1">
    <source>
        <dbReference type="EMBL" id="SES43744.1"/>
    </source>
</evidence>
<keyword evidence="2" id="KW-1185">Reference proteome</keyword>